<feature type="region of interest" description="Disordered" evidence="1">
    <location>
        <begin position="49"/>
        <end position="82"/>
    </location>
</feature>
<dbReference type="GO" id="GO:0016722">
    <property type="term" value="F:oxidoreductase activity, acting on metal ions"/>
    <property type="evidence" value="ECO:0007669"/>
    <property type="project" value="InterPro"/>
</dbReference>
<dbReference type="EMBL" id="BIFH01000013">
    <property type="protein sequence ID" value="GCD92554.1"/>
    <property type="molecule type" value="Genomic_DNA"/>
</dbReference>
<dbReference type="PROSITE" id="PS00819">
    <property type="entry name" value="DPS_2"/>
    <property type="match status" value="1"/>
</dbReference>
<dbReference type="AlphaFoldDB" id="A0A401YD79"/>
<evidence type="ECO:0000313" key="3">
    <source>
        <dbReference type="Proteomes" id="UP000286931"/>
    </source>
</evidence>
<evidence type="ECO:0000313" key="2">
    <source>
        <dbReference type="EMBL" id="GCD92554.1"/>
    </source>
</evidence>
<dbReference type="OrthoDB" id="4104241at2"/>
<name>A0A401YD79_9ACTN</name>
<accession>A0A401YD79</accession>
<sequence>MNPGEPARPGDDRIHHRVDDVDDAGQLMRYALAAQLARLERHDIPQNAVARGAGSAPAKVTGSLRTPVPKAESPDGRPNGKGAVPLAGEWLRNLDRAITAPAPDTESLGGLNSLGLRLRGLTRQDTLPAHLPAGWTREILREDADTEFAVLVQASALLALFMPVDHARRSSAELRQRHKRKIHTIAERLALIGGAPPSPRNIDALVLLGSLTKYAFDADLGDLIGGELRTSPLGFRHWRVVTKLVHLGSENLSSNSHLKGWVTRLLDDAEELRHRSICPGRSLDLESAVAIPLEWSPPGTDRVRAMLIARATDPDATIRECGTAALGLWYRTLTQNPLRDEDPVQRRRVADVEAELREVVALFRAPTPRPDAAGLRWTAATLESVLDAGTPVCNTWPAPDPRDESWFGVVLAAADTLDTQDIPARILQPTKALFLHLLLQNAVTQRRKAIDALMTGGWTGAIVHALDHVLTREKEQTWLRVRALFVIGFLQRRDHTVARILVDACKEARAHLATAPTDARIREMHAVLFAIGDCFGAGFGARDRGNLKTVRAGTAPILRELATGELTRSDPRFHVVARALVYLLTFTAQDRRAGRVDLSEELLEALRDHPDETTREFCEWTLAFRFGADGRVRSLLYAADPDE</sequence>
<comment type="caution">
    <text evidence="2">The sequence shown here is derived from an EMBL/GenBank/DDBJ whole genome shotgun (WGS) entry which is preliminary data.</text>
</comment>
<reference evidence="2 3" key="1">
    <citation type="submission" date="2018-12" db="EMBL/GenBank/DDBJ databases">
        <title>Draft genome sequence of Embleya hyalina NBRC 13850T.</title>
        <authorList>
            <person name="Komaki H."/>
            <person name="Hosoyama A."/>
            <person name="Kimura A."/>
            <person name="Ichikawa N."/>
            <person name="Tamura T."/>
        </authorList>
    </citation>
    <scope>NUCLEOTIDE SEQUENCE [LARGE SCALE GENOMIC DNA]</scope>
    <source>
        <strain evidence="2 3">NBRC 13850</strain>
    </source>
</reference>
<evidence type="ECO:0000256" key="1">
    <source>
        <dbReference type="SAM" id="MobiDB-lite"/>
    </source>
</evidence>
<dbReference type="Proteomes" id="UP000286931">
    <property type="component" value="Unassembled WGS sequence"/>
</dbReference>
<keyword evidence="3" id="KW-1185">Reference proteome</keyword>
<gene>
    <name evidence="2" type="ORF">EHYA_00192</name>
</gene>
<proteinExistence type="predicted"/>
<organism evidence="2 3">
    <name type="scientific">Embleya hyalina</name>
    <dbReference type="NCBI Taxonomy" id="516124"/>
    <lineage>
        <taxon>Bacteria</taxon>
        <taxon>Bacillati</taxon>
        <taxon>Actinomycetota</taxon>
        <taxon>Actinomycetes</taxon>
        <taxon>Kitasatosporales</taxon>
        <taxon>Streptomycetaceae</taxon>
        <taxon>Embleya</taxon>
    </lineage>
</organism>
<dbReference type="InterPro" id="IPR023188">
    <property type="entry name" value="DPS_DNA-bd_CS"/>
</dbReference>
<protein>
    <submittedName>
        <fullName evidence="2">Uncharacterized protein</fullName>
    </submittedName>
</protein>
<dbReference type="RefSeq" id="WP_126634909.1">
    <property type="nucleotide sequence ID" value="NZ_BIFH01000013.1"/>
</dbReference>